<evidence type="ECO:0000256" key="7">
    <source>
        <dbReference type="ARBA" id="ARBA00022771"/>
    </source>
</evidence>
<dbReference type="InterPro" id="IPR036397">
    <property type="entry name" value="RNaseH_sf"/>
</dbReference>
<sequence length="1187" mass="135047">MEDTNNSGGRSKRQKIDRHGRLAALQKLRELKGSKNKYEISRVENVYEEVDEKEYSKRVLERQEDDWIVDDDGCGYVEDGREIFDDDLDKESIKRGTKRKSESSIKKSARSKVETSIDSKGSSNIRNLIANMPIKKKKETAVKLSEDDILGDIMQEIDSTSNPSPKDVSRKNTSFSLKQNTEEDDYLSTFVIKPKPISLSLKKKLTPAAKKIKLESDIDKSYVEPADVQPIVVKKEPLDLDTEDINEMTQIIENFDSNDGFPDSSAFDDVNEKIEEIESQNKIENKITIKSEEVDTANLVTEEQLNSGALWDSVQTYSENNNANVSVNWDYSKLPLISEDGKQVFQFYYWDAYEDASKQPGTVYLFGKVWLDSASTNVSCCVVMKNIKRRIFLLPREERINLKTGKSTGEKIAMLDVYKEFNNVIAPKYKINEFKSRSTDKYYAFEYTDVPFMCQYLEVKYAPNLPMLPKDLKGETFSRVFGTTSSFLELLLLERKIKGPAWLHLSNPQCVKVPISWCKVEVICQAVEDISIAKLNSTSPMPPPPLVTVALSFRQVMNEKTRMDEIVMVSCLIQNNYQVDKSTPNPAFQQHFCVVTHPSSHPFPFDFKEELRNYRGTKVEFCDSERSLLMYVVEALNSIDPDLVVGHDLQAADLDILLYRLSIHRIPCWSKIGRLKRAGMQLIKKGVTYALPRIPLCGRLVCDIKISGKELIRARSYDLTTLCESILKMNEGTRIELTPQEIIGAYRSGKTLLQLISTTMQDASFVLSLMYEMNVIPLALQITNIAGNVMSKTLMGGRSERNEFLLLHAFNAKDYIVPDKVYGKANVVQEEHVELENTMNENLANQKGPRKKKPAYSGGLVLDPKVGFYDTLILLMDFNSLYPSIILEYNICFTTTIRVQSEDDDILGVELREDNTDLGILPTELRKLIESRRDVKKLMKKDGLSPDLKLQYDIRQMALKLTANSMYGCLGFANSRFYAKPLAALVTSKGREILLNTQSLVEKLNYEVIYGDTDSIMINTKALDYSEVFKIGNKIKSEVNRLYKHVELDIDGVFKYMLLLKKKKYAATIINKLPNGDFAYTNEIKGLDIVRRDWSQLTSKSGEFILNQILSEQDLDEKISNICSHLYKLKEDLENGRVPVSLLSIAKQLSKAVEDYTDKKAQSHVLVAQRLNSSGRKTLKAGDTVHY</sequence>
<protein>
    <recommendedName>
        <fullName evidence="12">DNA polymerase</fullName>
        <ecNumber evidence="12">2.7.7.7</ecNumber>
    </recommendedName>
</protein>
<feature type="domain" description="DNA polymerase alpha catalytic subunit N-terminal" evidence="16">
    <location>
        <begin position="22"/>
        <end position="85"/>
    </location>
</feature>
<keyword evidence="10 12" id="KW-0238">DNA-binding</keyword>
<dbReference type="Pfam" id="PF00136">
    <property type="entry name" value="DNA_pol_B"/>
    <property type="match status" value="1"/>
</dbReference>
<keyword evidence="7" id="KW-0863">Zinc-finger</keyword>
<dbReference type="SMART" id="SM00486">
    <property type="entry name" value="POLBc"/>
    <property type="match status" value="1"/>
</dbReference>
<feature type="domain" description="DNA-directed DNA polymerase family B exonuclease" evidence="15">
    <location>
        <begin position="479"/>
        <end position="721"/>
    </location>
</feature>
<dbReference type="GO" id="GO:0003682">
    <property type="term" value="F:chromatin binding"/>
    <property type="evidence" value="ECO:0007669"/>
    <property type="project" value="TreeGrafter"/>
</dbReference>
<dbReference type="Gene3D" id="3.30.70.2820">
    <property type="match status" value="1"/>
</dbReference>
<dbReference type="InterPro" id="IPR042087">
    <property type="entry name" value="DNA_pol_B_thumb"/>
</dbReference>
<evidence type="ECO:0000259" key="14">
    <source>
        <dbReference type="Pfam" id="PF00136"/>
    </source>
</evidence>
<dbReference type="InterPro" id="IPR045846">
    <property type="entry name" value="POLBc_alpha"/>
</dbReference>
<evidence type="ECO:0000256" key="8">
    <source>
        <dbReference type="ARBA" id="ARBA00022833"/>
    </source>
</evidence>
<dbReference type="SUPFAM" id="SSF53098">
    <property type="entry name" value="Ribonuclease H-like"/>
    <property type="match status" value="1"/>
</dbReference>
<dbReference type="GO" id="GO:0003887">
    <property type="term" value="F:DNA-directed DNA polymerase activity"/>
    <property type="evidence" value="ECO:0007669"/>
    <property type="project" value="UniProtKB-KW"/>
</dbReference>
<dbReference type="CDD" id="cd05532">
    <property type="entry name" value="POLBc_alpha"/>
    <property type="match status" value="1"/>
</dbReference>
<evidence type="ECO:0000256" key="5">
    <source>
        <dbReference type="ARBA" id="ARBA00022705"/>
    </source>
</evidence>
<evidence type="ECO:0000256" key="6">
    <source>
        <dbReference type="ARBA" id="ARBA00022723"/>
    </source>
</evidence>
<comment type="catalytic activity">
    <reaction evidence="12">
        <text>DNA(n) + a 2'-deoxyribonucleoside 5'-triphosphate = DNA(n+1) + diphosphate</text>
        <dbReference type="Rhea" id="RHEA:22508"/>
        <dbReference type="Rhea" id="RHEA-COMP:17339"/>
        <dbReference type="Rhea" id="RHEA-COMP:17340"/>
        <dbReference type="ChEBI" id="CHEBI:33019"/>
        <dbReference type="ChEBI" id="CHEBI:61560"/>
        <dbReference type="ChEBI" id="CHEBI:173112"/>
        <dbReference type="EC" id="2.7.7.7"/>
    </reaction>
</comment>
<evidence type="ECO:0000259" key="15">
    <source>
        <dbReference type="Pfam" id="PF03104"/>
    </source>
</evidence>
<keyword evidence="9 12" id="KW-0239">DNA-directed DNA polymerase</keyword>
<evidence type="ECO:0000256" key="3">
    <source>
        <dbReference type="ARBA" id="ARBA00022679"/>
    </source>
</evidence>
<dbReference type="InterPro" id="IPR012337">
    <property type="entry name" value="RNaseH-like_sf"/>
</dbReference>
<evidence type="ECO:0000256" key="2">
    <source>
        <dbReference type="ARBA" id="ARBA00005755"/>
    </source>
</evidence>
<evidence type="ECO:0000256" key="10">
    <source>
        <dbReference type="ARBA" id="ARBA00023125"/>
    </source>
</evidence>
<comment type="subcellular location">
    <subcellularLocation>
        <location evidence="1">Nucleus</location>
    </subcellularLocation>
</comment>
<keyword evidence="8" id="KW-0862">Zinc</keyword>
<gene>
    <name evidence="17" type="ORF">g.16051</name>
</gene>
<feature type="region of interest" description="Disordered" evidence="13">
    <location>
        <begin position="87"/>
        <end position="120"/>
    </location>
</feature>
<dbReference type="EC" id="2.7.7.7" evidence="12"/>
<dbReference type="PANTHER" id="PTHR45861:SF1">
    <property type="entry name" value="DNA POLYMERASE ALPHA CATALYTIC SUBUNIT"/>
    <property type="match status" value="1"/>
</dbReference>
<keyword evidence="5 12" id="KW-0235">DNA replication</keyword>
<dbReference type="GO" id="GO:0008270">
    <property type="term" value="F:zinc ion binding"/>
    <property type="evidence" value="ECO:0007669"/>
    <property type="project" value="UniProtKB-KW"/>
</dbReference>
<dbReference type="SUPFAM" id="SSF56672">
    <property type="entry name" value="DNA/RNA polymerases"/>
    <property type="match status" value="1"/>
</dbReference>
<evidence type="ECO:0000256" key="1">
    <source>
        <dbReference type="ARBA" id="ARBA00004123"/>
    </source>
</evidence>
<accession>A0A1B6DGH8</accession>
<dbReference type="InterPro" id="IPR017964">
    <property type="entry name" value="DNA-dir_DNA_pol_B_CS"/>
</dbReference>
<evidence type="ECO:0000256" key="9">
    <source>
        <dbReference type="ARBA" id="ARBA00022932"/>
    </source>
</evidence>
<name>A0A1B6DGH8_9HEMI</name>
<dbReference type="GO" id="GO:0005658">
    <property type="term" value="C:alpha DNA polymerase:primase complex"/>
    <property type="evidence" value="ECO:0007669"/>
    <property type="project" value="TreeGrafter"/>
</dbReference>
<comment type="similarity">
    <text evidence="2 12">Belongs to the DNA polymerase type-B family.</text>
</comment>
<evidence type="ECO:0000256" key="13">
    <source>
        <dbReference type="SAM" id="MobiDB-lite"/>
    </source>
</evidence>
<keyword evidence="4 12" id="KW-0548">Nucleotidyltransferase</keyword>
<proteinExistence type="inferred from homology"/>
<dbReference type="FunFam" id="3.30.70.2820:FF:000001">
    <property type="entry name" value="DNA polymerase"/>
    <property type="match status" value="1"/>
</dbReference>
<keyword evidence="6" id="KW-0479">Metal-binding</keyword>
<feature type="domain" description="DNA-directed DNA polymerase family B multifunctional" evidence="14">
    <location>
        <begin position="789"/>
        <end position="1187"/>
    </location>
</feature>
<dbReference type="AlphaFoldDB" id="A0A1B6DGH8"/>
<dbReference type="Gene3D" id="1.10.132.60">
    <property type="entry name" value="DNA polymerase family B, C-terminal domain"/>
    <property type="match status" value="1"/>
</dbReference>
<dbReference type="Pfam" id="PF12254">
    <property type="entry name" value="DNA_pol_alpha_N"/>
    <property type="match status" value="1"/>
</dbReference>
<dbReference type="Gene3D" id="1.10.287.690">
    <property type="entry name" value="Helix hairpin bin"/>
    <property type="match status" value="1"/>
</dbReference>
<dbReference type="Gene3D" id="3.30.420.10">
    <property type="entry name" value="Ribonuclease H-like superfamily/Ribonuclease H"/>
    <property type="match status" value="1"/>
</dbReference>
<dbReference type="PROSITE" id="PS00116">
    <property type="entry name" value="DNA_POLYMERASE_B"/>
    <property type="match status" value="1"/>
</dbReference>
<evidence type="ECO:0000313" key="17">
    <source>
        <dbReference type="EMBL" id="JAS24758.1"/>
    </source>
</evidence>
<dbReference type="GO" id="GO:0003688">
    <property type="term" value="F:DNA replication origin binding"/>
    <property type="evidence" value="ECO:0007669"/>
    <property type="project" value="TreeGrafter"/>
</dbReference>
<dbReference type="FunFam" id="1.10.287.690:FF:000003">
    <property type="entry name" value="DNA polymerase"/>
    <property type="match status" value="1"/>
</dbReference>
<dbReference type="Pfam" id="PF03104">
    <property type="entry name" value="DNA_pol_B_exo1"/>
    <property type="match status" value="1"/>
</dbReference>
<feature type="non-terminal residue" evidence="17">
    <location>
        <position position="1187"/>
    </location>
</feature>
<dbReference type="EMBL" id="GEDC01012540">
    <property type="protein sequence ID" value="JAS24758.1"/>
    <property type="molecule type" value="Transcribed_RNA"/>
</dbReference>
<dbReference type="Gene3D" id="3.90.1600.10">
    <property type="entry name" value="Palm domain of DNA polymerase"/>
    <property type="match status" value="1"/>
</dbReference>
<dbReference type="PRINTS" id="PR00106">
    <property type="entry name" value="DNAPOLB"/>
</dbReference>
<dbReference type="GO" id="GO:0003697">
    <property type="term" value="F:single-stranded DNA binding"/>
    <property type="evidence" value="ECO:0007669"/>
    <property type="project" value="TreeGrafter"/>
</dbReference>
<keyword evidence="11" id="KW-0539">Nucleus</keyword>
<dbReference type="NCBIfam" id="TIGR00592">
    <property type="entry name" value="pol2"/>
    <property type="match status" value="1"/>
</dbReference>
<evidence type="ECO:0000259" key="16">
    <source>
        <dbReference type="Pfam" id="PF12254"/>
    </source>
</evidence>
<feature type="compositionally biased region" description="Basic and acidic residues" evidence="13">
    <location>
        <begin position="90"/>
        <end position="117"/>
    </location>
</feature>
<reference evidence="17" key="1">
    <citation type="submission" date="2015-12" db="EMBL/GenBank/DDBJ databases">
        <title>De novo transcriptome assembly of four potential Pierce s Disease insect vectors from Arizona vineyards.</title>
        <authorList>
            <person name="Tassone E.E."/>
        </authorList>
    </citation>
    <scope>NUCLEOTIDE SEQUENCE</scope>
</reference>
<evidence type="ECO:0000256" key="4">
    <source>
        <dbReference type="ARBA" id="ARBA00022695"/>
    </source>
</evidence>
<dbReference type="Gene3D" id="2.40.50.730">
    <property type="match status" value="1"/>
</dbReference>
<dbReference type="InterPro" id="IPR023211">
    <property type="entry name" value="DNA_pol_palm_dom_sf"/>
</dbReference>
<dbReference type="InterPro" id="IPR043502">
    <property type="entry name" value="DNA/RNA_pol_sf"/>
</dbReference>
<dbReference type="CDD" id="cd05776">
    <property type="entry name" value="DNA_polB_alpha_exo"/>
    <property type="match status" value="1"/>
</dbReference>
<dbReference type="InterPro" id="IPR006134">
    <property type="entry name" value="DNA-dir_DNA_pol_B_multi_dom"/>
</dbReference>
<dbReference type="GO" id="GO:0006273">
    <property type="term" value="P:lagging strand elongation"/>
    <property type="evidence" value="ECO:0007669"/>
    <property type="project" value="TreeGrafter"/>
</dbReference>
<evidence type="ECO:0000256" key="12">
    <source>
        <dbReference type="RuleBase" id="RU000442"/>
    </source>
</evidence>
<evidence type="ECO:0000256" key="11">
    <source>
        <dbReference type="ARBA" id="ARBA00023242"/>
    </source>
</evidence>
<dbReference type="InterPro" id="IPR006172">
    <property type="entry name" value="DNA-dir_DNA_pol_B"/>
</dbReference>
<keyword evidence="3 12" id="KW-0808">Transferase</keyword>
<dbReference type="InterPro" id="IPR006133">
    <property type="entry name" value="DNA-dir_DNA_pol_B_exonuc"/>
</dbReference>
<dbReference type="PANTHER" id="PTHR45861">
    <property type="entry name" value="DNA POLYMERASE ALPHA CATALYTIC SUBUNIT"/>
    <property type="match status" value="1"/>
</dbReference>
<dbReference type="GO" id="GO:0006272">
    <property type="term" value="P:leading strand elongation"/>
    <property type="evidence" value="ECO:0007669"/>
    <property type="project" value="TreeGrafter"/>
</dbReference>
<dbReference type="GO" id="GO:1902975">
    <property type="term" value="P:mitotic DNA replication initiation"/>
    <property type="evidence" value="ECO:0007669"/>
    <property type="project" value="InterPro"/>
</dbReference>
<dbReference type="InterPro" id="IPR024647">
    <property type="entry name" value="DNA_pol_a_cat_su_N"/>
</dbReference>
<dbReference type="GO" id="GO:0000166">
    <property type="term" value="F:nucleotide binding"/>
    <property type="evidence" value="ECO:0007669"/>
    <property type="project" value="InterPro"/>
</dbReference>
<organism evidence="17">
    <name type="scientific">Clastoptera arizonana</name>
    <name type="common">Arizona spittle bug</name>
    <dbReference type="NCBI Taxonomy" id="38151"/>
    <lineage>
        <taxon>Eukaryota</taxon>
        <taxon>Metazoa</taxon>
        <taxon>Ecdysozoa</taxon>
        <taxon>Arthropoda</taxon>
        <taxon>Hexapoda</taxon>
        <taxon>Insecta</taxon>
        <taxon>Pterygota</taxon>
        <taxon>Neoptera</taxon>
        <taxon>Paraneoptera</taxon>
        <taxon>Hemiptera</taxon>
        <taxon>Auchenorrhyncha</taxon>
        <taxon>Cercopoidea</taxon>
        <taxon>Clastopteridae</taxon>
        <taxon>Clastoptera</taxon>
    </lineage>
</organism>